<organism evidence="2 3">
    <name type="scientific">Rhizobium etli (strain ATCC 51251 / DSM 11541 / JCM 21823 / NBRC 15573 / CFN 42)</name>
    <dbReference type="NCBI Taxonomy" id="347834"/>
    <lineage>
        <taxon>Bacteria</taxon>
        <taxon>Pseudomonadati</taxon>
        <taxon>Pseudomonadota</taxon>
        <taxon>Alphaproteobacteria</taxon>
        <taxon>Hyphomicrobiales</taxon>
        <taxon>Rhizobiaceae</taxon>
        <taxon>Rhizobium/Agrobacterium group</taxon>
        <taxon>Rhizobium</taxon>
    </lineage>
</organism>
<feature type="transmembrane region" description="Helical" evidence="1">
    <location>
        <begin position="89"/>
        <end position="111"/>
    </location>
</feature>
<evidence type="ECO:0000256" key="1">
    <source>
        <dbReference type="SAM" id="Phobius"/>
    </source>
</evidence>
<dbReference type="AlphaFoldDB" id="Q2K4S7"/>
<dbReference type="eggNOG" id="COG3544">
    <property type="taxonomic scope" value="Bacteria"/>
</dbReference>
<keyword evidence="1" id="KW-0812">Transmembrane</keyword>
<gene>
    <name evidence="2" type="ordered locus">RHE_CH03396</name>
</gene>
<protein>
    <submittedName>
        <fullName evidence="2">Hypothetical conserved protein</fullName>
    </submittedName>
</protein>
<reference evidence="2 3" key="1">
    <citation type="journal article" date="2006" name="Proc. Natl. Acad. Sci. U.S.A.">
        <title>The partitioned Rhizobium etli genome: genetic and metabolic redundancy in seven interacting replicons.</title>
        <authorList>
            <person name="Gonzalez V."/>
            <person name="Santamaria R.I."/>
            <person name="Bustos P."/>
            <person name="Hernandez-Gonzalez I."/>
            <person name="Medrano-Soto A."/>
            <person name="Moreno-Hagelsieb G."/>
            <person name="Janga S.C."/>
            <person name="Ramirez M.A."/>
            <person name="Jimenez-Jacinto V."/>
            <person name="Collado-Vides J."/>
            <person name="Davila G."/>
        </authorList>
    </citation>
    <scope>NUCLEOTIDE SEQUENCE [LARGE SCALE GENOMIC DNA]</scope>
    <source>
        <strain evidence="3">ATCC 51251 / DSM 11541 / JCM 21823 / NBRC 15573 / CFN 42</strain>
    </source>
</reference>
<dbReference type="EMBL" id="CP000133">
    <property type="protein sequence ID" value="ABC92159.1"/>
    <property type="molecule type" value="Genomic_DNA"/>
</dbReference>
<evidence type="ECO:0000313" key="3">
    <source>
        <dbReference type="Proteomes" id="UP000001936"/>
    </source>
</evidence>
<name>Q2K4S7_RHIEC</name>
<evidence type="ECO:0000313" key="2">
    <source>
        <dbReference type="EMBL" id="ABC92159.1"/>
    </source>
</evidence>
<keyword evidence="3" id="KW-1185">Reference proteome</keyword>
<sequence>MTREPTRPCKVKAICLRVVASETSGAVQLFTEAQNRSNVLDLPDCGRKTASHFSWNCSNAFRLGRKAGRKLAMRNHHNSRHEGMSSHPYSMLAINMILSLIIMYFVMFSMIDGWSDFRNNLNML</sequence>
<dbReference type="KEGG" id="ret:RHE_CH03396"/>
<proteinExistence type="predicted"/>
<dbReference type="Proteomes" id="UP000001936">
    <property type="component" value="Chromosome"/>
</dbReference>
<dbReference type="HOGENOM" id="CLU_2002039_0_0_5"/>
<keyword evidence="1" id="KW-1133">Transmembrane helix</keyword>
<accession>Q2K4S7</accession>
<keyword evidence="1" id="KW-0472">Membrane</keyword>